<reference evidence="5 6" key="1">
    <citation type="submission" date="2018-06" db="EMBL/GenBank/DDBJ databases">
        <title>The draft genome sequences of strains SCU63 and S1.</title>
        <authorList>
            <person name="Gan L."/>
        </authorList>
    </citation>
    <scope>NUCLEOTIDE SEQUENCE [LARGE SCALE GENOMIC DNA]</scope>
    <source>
        <strain evidence="5 6">SCU63</strain>
    </source>
</reference>
<dbReference type="InterPro" id="IPR050738">
    <property type="entry name" value="Sulfatase"/>
</dbReference>
<name>A0A365KWR5_9BACL</name>
<proteinExistence type="inferred from homology"/>
<evidence type="ECO:0000259" key="4">
    <source>
        <dbReference type="Pfam" id="PF00884"/>
    </source>
</evidence>
<dbReference type="SUPFAM" id="SSF53649">
    <property type="entry name" value="Alkaline phosphatase-like"/>
    <property type="match status" value="1"/>
</dbReference>
<comment type="similarity">
    <text evidence="1">Belongs to the sulfatase family.</text>
</comment>
<dbReference type="InterPro" id="IPR017850">
    <property type="entry name" value="Alkaline_phosphatase_core_sf"/>
</dbReference>
<dbReference type="PANTHER" id="PTHR42693:SF53">
    <property type="entry name" value="ENDO-4-O-SULFATASE"/>
    <property type="match status" value="1"/>
</dbReference>
<protein>
    <submittedName>
        <fullName evidence="5">Sulfatase</fullName>
    </submittedName>
</protein>
<dbReference type="RefSeq" id="WP_112223327.1">
    <property type="nucleotide sequence ID" value="NZ_CP047673.1"/>
</dbReference>
<evidence type="ECO:0000256" key="1">
    <source>
        <dbReference type="ARBA" id="ARBA00008779"/>
    </source>
</evidence>
<dbReference type="Gene3D" id="3.40.720.10">
    <property type="entry name" value="Alkaline Phosphatase, subunit A"/>
    <property type="match status" value="1"/>
</dbReference>
<dbReference type="CDD" id="cd16027">
    <property type="entry name" value="SGSH"/>
    <property type="match status" value="1"/>
</dbReference>
<dbReference type="AlphaFoldDB" id="A0A365KWR5"/>
<dbReference type="InterPro" id="IPR000917">
    <property type="entry name" value="Sulfatase_N"/>
</dbReference>
<dbReference type="GO" id="GO:0004065">
    <property type="term" value="F:arylsulfatase activity"/>
    <property type="evidence" value="ECO:0007669"/>
    <property type="project" value="TreeGrafter"/>
</dbReference>
<evidence type="ECO:0000256" key="3">
    <source>
        <dbReference type="SAM" id="MobiDB-lite"/>
    </source>
</evidence>
<keyword evidence="6" id="KW-1185">Reference proteome</keyword>
<feature type="domain" description="Sulfatase N-terminal" evidence="4">
    <location>
        <begin position="5"/>
        <end position="282"/>
    </location>
</feature>
<evidence type="ECO:0000313" key="6">
    <source>
        <dbReference type="Proteomes" id="UP000251002"/>
    </source>
</evidence>
<dbReference type="EMBL" id="QLZR01000003">
    <property type="protein sequence ID" value="RAZ77600.1"/>
    <property type="molecule type" value="Genomic_DNA"/>
</dbReference>
<organism evidence="5 6">
    <name type="scientific">Planococcus halotolerans</name>
    <dbReference type="NCBI Taxonomy" id="2233542"/>
    <lineage>
        <taxon>Bacteria</taxon>
        <taxon>Bacillati</taxon>
        <taxon>Bacillota</taxon>
        <taxon>Bacilli</taxon>
        <taxon>Bacillales</taxon>
        <taxon>Caryophanaceae</taxon>
        <taxon>Planococcus</taxon>
    </lineage>
</organism>
<evidence type="ECO:0000256" key="2">
    <source>
        <dbReference type="ARBA" id="ARBA00022801"/>
    </source>
</evidence>
<sequence>MEKLNILMVISHDTGRHLGTYGRKVETPELDKIAEEGIQFDNYFCSQPQCSPSRGSILTGKYGHNHGLMGLTHLGHTMKSDVKTIPSEMKKAGYDTSLFGFFHESIDGVYEGEKLGYDHVVKVPGNAAEKVTDQLEDFLKERSNSANEKPFYASVGFEETHRPFDDFEPDPIDSVEVPPYLPDTEKVREDIALFQGSVKELDRSVGRIKKLLDDTGLADNTVLIYTTDHGIAFPRAKGTLLDAGLETALLIRFPKGTMKEGRRQDELLCNIDLMPTLLEIAGGEVPEDIDGYSFLPLLERQDYTERDHFFCELTWHDRYHPMRGIRTKDYKYIRNFEDGPKVYLPYDLYTSLSGEEVREEYSVPNSKEELYDLKKDPLEQENLARNPDYQDMLLKLRERVAKWMTETEDPLLKGPVPGTEAEEWTQDRDK</sequence>
<accession>A0A365KWR5</accession>
<keyword evidence="2" id="KW-0378">Hydrolase</keyword>
<feature type="region of interest" description="Disordered" evidence="3">
    <location>
        <begin position="407"/>
        <end position="430"/>
    </location>
</feature>
<dbReference type="Pfam" id="PF00884">
    <property type="entry name" value="Sulfatase"/>
    <property type="match status" value="1"/>
</dbReference>
<gene>
    <name evidence="5" type="ORF">DP120_08940</name>
</gene>
<dbReference type="Proteomes" id="UP000251002">
    <property type="component" value="Unassembled WGS sequence"/>
</dbReference>
<comment type="caution">
    <text evidence="5">The sequence shown here is derived from an EMBL/GenBank/DDBJ whole genome shotgun (WGS) entry which is preliminary data.</text>
</comment>
<evidence type="ECO:0000313" key="5">
    <source>
        <dbReference type="EMBL" id="RAZ77600.1"/>
    </source>
</evidence>
<dbReference type="PANTHER" id="PTHR42693">
    <property type="entry name" value="ARYLSULFATASE FAMILY MEMBER"/>
    <property type="match status" value="1"/>
</dbReference>